<keyword evidence="1" id="KW-0812">Transmembrane</keyword>
<proteinExistence type="predicted"/>
<name>A0A7V8JQX0_9BURK</name>
<feature type="transmembrane region" description="Helical" evidence="1">
    <location>
        <begin position="52"/>
        <end position="71"/>
    </location>
</feature>
<evidence type="ECO:0000256" key="1">
    <source>
        <dbReference type="SAM" id="Phobius"/>
    </source>
</evidence>
<dbReference type="Pfam" id="PF01569">
    <property type="entry name" value="PAP2"/>
    <property type="match status" value="1"/>
</dbReference>
<dbReference type="AlphaFoldDB" id="A0A7V8JQX0"/>
<feature type="domain" description="Phosphatidic acid phosphatase type 2/haloperoxidase" evidence="2">
    <location>
        <begin position="87"/>
        <end position="198"/>
    </location>
</feature>
<evidence type="ECO:0000259" key="2">
    <source>
        <dbReference type="SMART" id="SM00014"/>
    </source>
</evidence>
<accession>A0A7V8JQX0</accession>
<reference evidence="4" key="1">
    <citation type="journal article" date="2020" name="MBio">
        <title>Horizontal gene transfer to a defensive symbiont with a reduced genome amongst a multipartite beetle microbiome.</title>
        <authorList>
            <person name="Waterworth S.C."/>
            <person name="Florez L.V."/>
            <person name="Rees E.R."/>
            <person name="Hertweck C."/>
            <person name="Kaltenpoth M."/>
            <person name="Kwan J.C."/>
        </authorList>
    </citation>
    <scope>NUCLEOTIDE SEQUENCE [LARGE SCALE GENOMIC DNA]</scope>
</reference>
<dbReference type="Proteomes" id="UP000461670">
    <property type="component" value="Unassembled WGS sequence"/>
</dbReference>
<dbReference type="EMBL" id="WNDQ01000018">
    <property type="protein sequence ID" value="KAF1021754.1"/>
    <property type="molecule type" value="Genomic_DNA"/>
</dbReference>
<comment type="caution">
    <text evidence="3">The sequence shown here is derived from an EMBL/GenBank/DDBJ whole genome shotgun (WGS) entry which is preliminary data.</text>
</comment>
<sequence>MPKPSTYLLGALVLAALAGWVDAPLTQFIHANLTPSLDDFFDDVSDIANSELYALTALGAYGTGLFALSLPTAQRWAVVCQRLVRGGLLLLLTMLTGGLITLVLKHVVARARPSQLLEHGYYGLATPFSGSPFNSFPSSHTLTAFAVAAVLAKLLPAWRWPLLALAAIVAACILTLEHFLSDVVAAALIALACTHFWAPRVLSPQASWPLRQPWRWHKAS</sequence>
<keyword evidence="1" id="KW-0472">Membrane</keyword>
<keyword evidence="1" id="KW-1133">Transmembrane helix</keyword>
<dbReference type="InterPro" id="IPR036938">
    <property type="entry name" value="PAP2/HPO_sf"/>
</dbReference>
<dbReference type="SUPFAM" id="SSF48317">
    <property type="entry name" value="Acid phosphatase/Vanadium-dependent haloperoxidase"/>
    <property type="match status" value="1"/>
</dbReference>
<evidence type="ECO:0000313" key="4">
    <source>
        <dbReference type="Proteomes" id="UP000461670"/>
    </source>
</evidence>
<dbReference type="SMART" id="SM00014">
    <property type="entry name" value="acidPPc"/>
    <property type="match status" value="1"/>
</dbReference>
<organism evidence="3 4">
    <name type="scientific">Paracidovorax wautersii</name>
    <dbReference type="NCBI Taxonomy" id="1177982"/>
    <lineage>
        <taxon>Bacteria</taxon>
        <taxon>Pseudomonadati</taxon>
        <taxon>Pseudomonadota</taxon>
        <taxon>Betaproteobacteria</taxon>
        <taxon>Burkholderiales</taxon>
        <taxon>Comamonadaceae</taxon>
        <taxon>Paracidovorax</taxon>
    </lineage>
</organism>
<gene>
    <name evidence="3" type="ORF">GAK30_01654</name>
</gene>
<feature type="transmembrane region" description="Helical" evidence="1">
    <location>
        <begin position="158"/>
        <end position="176"/>
    </location>
</feature>
<feature type="transmembrane region" description="Helical" evidence="1">
    <location>
        <begin position="83"/>
        <end position="104"/>
    </location>
</feature>
<evidence type="ECO:0000313" key="3">
    <source>
        <dbReference type="EMBL" id="KAF1021754.1"/>
    </source>
</evidence>
<dbReference type="Gene3D" id="1.20.144.10">
    <property type="entry name" value="Phosphatidic acid phosphatase type 2/haloperoxidase"/>
    <property type="match status" value="2"/>
</dbReference>
<protein>
    <recommendedName>
        <fullName evidence="2">Phosphatidic acid phosphatase type 2/haloperoxidase domain-containing protein</fullName>
    </recommendedName>
</protein>
<dbReference type="InterPro" id="IPR000326">
    <property type="entry name" value="PAP2/HPO"/>
</dbReference>